<accession>A0A1Y0I3U8</accession>
<proteinExistence type="predicted"/>
<dbReference type="RefSeq" id="WP_087460310.1">
    <property type="nucleotide sequence ID" value="NZ_CP021425.1"/>
</dbReference>
<dbReference type="Gene3D" id="3.40.50.2300">
    <property type="match status" value="1"/>
</dbReference>
<dbReference type="OrthoDB" id="9793549at2"/>
<organism evidence="3 4">
    <name type="scientific">Oleiphilus messinensis</name>
    <dbReference type="NCBI Taxonomy" id="141451"/>
    <lineage>
        <taxon>Bacteria</taxon>
        <taxon>Pseudomonadati</taxon>
        <taxon>Pseudomonadota</taxon>
        <taxon>Gammaproteobacteria</taxon>
        <taxon>Oceanospirillales</taxon>
        <taxon>Oleiphilaceae</taxon>
        <taxon>Oleiphilus</taxon>
    </lineage>
</organism>
<dbReference type="KEGG" id="ome:OLMES_1093"/>
<dbReference type="PANTHER" id="PTHR44520:SF1">
    <property type="entry name" value="TWO-COMPONENT SYSTEM REGULATORY PROTEIN"/>
    <property type="match status" value="1"/>
</dbReference>
<feature type="domain" description="Response regulatory" evidence="2">
    <location>
        <begin position="5"/>
        <end position="133"/>
    </location>
</feature>
<sequence>MNSIKILLVEDNCDEEELAMRALRRSGITNEVCVVRDGQEAIDYVFAQGPHAGRKDINDPYVILLDINLPKLNGLEVLKRIRDNEATALIPVVLLTSSDEERDMVEGYKLGANSYINKPYDFSEFANQMKMLGTYWLDINKFPPIKARD</sequence>
<feature type="modified residue" description="4-aspartylphosphate" evidence="1">
    <location>
        <position position="66"/>
    </location>
</feature>
<dbReference type="SMART" id="SM00448">
    <property type="entry name" value="REC"/>
    <property type="match status" value="1"/>
</dbReference>
<evidence type="ECO:0000313" key="3">
    <source>
        <dbReference type="EMBL" id="ARU55178.1"/>
    </source>
</evidence>
<dbReference type="AlphaFoldDB" id="A0A1Y0I3U8"/>
<protein>
    <submittedName>
        <fullName evidence="3">Response regulator receiver</fullName>
    </submittedName>
</protein>
<dbReference type="Proteomes" id="UP000196027">
    <property type="component" value="Chromosome"/>
</dbReference>
<dbReference type="PANTHER" id="PTHR44520">
    <property type="entry name" value="RESPONSE REGULATOR RCP1-RELATED"/>
    <property type="match status" value="1"/>
</dbReference>
<name>A0A1Y0I3U8_9GAMM</name>
<dbReference type="SUPFAM" id="SSF52172">
    <property type="entry name" value="CheY-like"/>
    <property type="match status" value="1"/>
</dbReference>
<evidence type="ECO:0000256" key="1">
    <source>
        <dbReference type="PROSITE-ProRule" id="PRU00169"/>
    </source>
</evidence>
<dbReference type="Pfam" id="PF00072">
    <property type="entry name" value="Response_reg"/>
    <property type="match status" value="1"/>
</dbReference>
<dbReference type="InterPro" id="IPR001789">
    <property type="entry name" value="Sig_transdc_resp-reg_receiver"/>
</dbReference>
<evidence type="ECO:0000259" key="2">
    <source>
        <dbReference type="PROSITE" id="PS50110"/>
    </source>
</evidence>
<gene>
    <name evidence="3" type="ORF">OLMES_1093</name>
</gene>
<keyword evidence="1" id="KW-0597">Phosphoprotein</keyword>
<dbReference type="EMBL" id="CP021425">
    <property type="protein sequence ID" value="ARU55178.1"/>
    <property type="molecule type" value="Genomic_DNA"/>
</dbReference>
<keyword evidence="4" id="KW-1185">Reference proteome</keyword>
<dbReference type="CDD" id="cd17557">
    <property type="entry name" value="REC_Rcp-like"/>
    <property type="match status" value="1"/>
</dbReference>
<dbReference type="InterPro" id="IPR052893">
    <property type="entry name" value="TCS_response_regulator"/>
</dbReference>
<dbReference type="GO" id="GO:0000160">
    <property type="term" value="P:phosphorelay signal transduction system"/>
    <property type="evidence" value="ECO:0007669"/>
    <property type="project" value="InterPro"/>
</dbReference>
<dbReference type="PROSITE" id="PS50110">
    <property type="entry name" value="RESPONSE_REGULATORY"/>
    <property type="match status" value="1"/>
</dbReference>
<evidence type="ECO:0000313" key="4">
    <source>
        <dbReference type="Proteomes" id="UP000196027"/>
    </source>
</evidence>
<dbReference type="InterPro" id="IPR011006">
    <property type="entry name" value="CheY-like_superfamily"/>
</dbReference>
<reference evidence="3 4" key="1">
    <citation type="submission" date="2017-05" db="EMBL/GenBank/DDBJ databases">
        <title>Genomic insights into alkan degradation activity of Oleiphilus messinensis.</title>
        <authorList>
            <person name="Kozyavkin S.A."/>
            <person name="Slesarev A.I."/>
            <person name="Golyshin P.N."/>
            <person name="Korzhenkov A."/>
            <person name="Golyshina O.N."/>
            <person name="Toshchakov S.V."/>
        </authorList>
    </citation>
    <scope>NUCLEOTIDE SEQUENCE [LARGE SCALE GENOMIC DNA]</scope>
    <source>
        <strain evidence="3 4">ME102</strain>
    </source>
</reference>